<accession>A0A0N4T089</accession>
<dbReference type="EMBL" id="UZAD01000122">
    <property type="protein sequence ID" value="VDN82688.1"/>
    <property type="molecule type" value="Genomic_DNA"/>
</dbReference>
<evidence type="ECO:0000313" key="1">
    <source>
        <dbReference type="EMBL" id="VDN82688.1"/>
    </source>
</evidence>
<dbReference type="AlphaFoldDB" id="A0A0N4T089"/>
<evidence type="ECO:0000313" key="2">
    <source>
        <dbReference type="Proteomes" id="UP000278627"/>
    </source>
</evidence>
<reference evidence="3" key="1">
    <citation type="submission" date="2017-02" db="UniProtKB">
        <authorList>
            <consortium name="WormBaseParasite"/>
        </authorList>
    </citation>
    <scope>IDENTIFICATION</scope>
</reference>
<keyword evidence="2" id="KW-1185">Reference proteome</keyword>
<dbReference type="WBParaSite" id="BPAG_0000150101-mRNA-1">
    <property type="protein sequence ID" value="BPAG_0000150101-mRNA-1"/>
    <property type="gene ID" value="BPAG_0000150101"/>
</dbReference>
<dbReference type="Proteomes" id="UP000278627">
    <property type="component" value="Unassembled WGS sequence"/>
</dbReference>
<sequence length="129" mass="13964">MLCPLTNAIKKGEVKAKTLTTRGSRYIAPVYSGVGGRDCGSSENRSPCHQRHCVISQSHECGCHQCTLGNAAMINRKISSGSSVVNFTQLLVQSLFEEFVRDALVSLGMPWCCENFDISCCIAASEKST</sequence>
<gene>
    <name evidence="1" type="ORF">BPAG_LOCUS1502</name>
</gene>
<proteinExistence type="predicted"/>
<evidence type="ECO:0000313" key="3">
    <source>
        <dbReference type="WBParaSite" id="BPAG_0000150101-mRNA-1"/>
    </source>
</evidence>
<protein>
    <submittedName>
        <fullName evidence="3">Ovule protein</fullName>
    </submittedName>
</protein>
<name>A0A0N4T089_BRUPA</name>
<organism evidence="3">
    <name type="scientific">Brugia pahangi</name>
    <name type="common">Filarial nematode worm</name>
    <dbReference type="NCBI Taxonomy" id="6280"/>
    <lineage>
        <taxon>Eukaryota</taxon>
        <taxon>Metazoa</taxon>
        <taxon>Ecdysozoa</taxon>
        <taxon>Nematoda</taxon>
        <taxon>Chromadorea</taxon>
        <taxon>Rhabditida</taxon>
        <taxon>Spirurina</taxon>
        <taxon>Spiruromorpha</taxon>
        <taxon>Filarioidea</taxon>
        <taxon>Onchocercidae</taxon>
        <taxon>Brugia</taxon>
    </lineage>
</organism>
<reference evidence="1 2" key="2">
    <citation type="submission" date="2018-11" db="EMBL/GenBank/DDBJ databases">
        <authorList>
            <consortium name="Pathogen Informatics"/>
        </authorList>
    </citation>
    <scope>NUCLEOTIDE SEQUENCE [LARGE SCALE GENOMIC DNA]</scope>
</reference>